<name>A0A8K0KGS5_LADFU</name>
<evidence type="ECO:0000256" key="1">
    <source>
        <dbReference type="SAM" id="MobiDB-lite"/>
    </source>
</evidence>
<gene>
    <name evidence="3" type="ORF">J437_LFUL013831</name>
</gene>
<feature type="transmembrane region" description="Helical" evidence="2">
    <location>
        <begin position="12"/>
        <end position="35"/>
    </location>
</feature>
<proteinExistence type="predicted"/>
<protein>
    <submittedName>
        <fullName evidence="3">Uncharacterized protein</fullName>
    </submittedName>
</protein>
<feature type="region of interest" description="Disordered" evidence="1">
    <location>
        <begin position="143"/>
        <end position="164"/>
    </location>
</feature>
<keyword evidence="2" id="KW-0472">Membrane</keyword>
<dbReference type="EMBL" id="KZ308742">
    <property type="protein sequence ID" value="KAG8233711.1"/>
    <property type="molecule type" value="Genomic_DNA"/>
</dbReference>
<evidence type="ECO:0000256" key="2">
    <source>
        <dbReference type="SAM" id="Phobius"/>
    </source>
</evidence>
<dbReference type="AlphaFoldDB" id="A0A8K0KGS5"/>
<organism evidence="3 4">
    <name type="scientific">Ladona fulva</name>
    <name type="common">Scarce chaser dragonfly</name>
    <name type="synonym">Libellula fulva</name>
    <dbReference type="NCBI Taxonomy" id="123851"/>
    <lineage>
        <taxon>Eukaryota</taxon>
        <taxon>Metazoa</taxon>
        <taxon>Ecdysozoa</taxon>
        <taxon>Arthropoda</taxon>
        <taxon>Hexapoda</taxon>
        <taxon>Insecta</taxon>
        <taxon>Pterygota</taxon>
        <taxon>Palaeoptera</taxon>
        <taxon>Odonata</taxon>
        <taxon>Epiprocta</taxon>
        <taxon>Anisoptera</taxon>
        <taxon>Libelluloidea</taxon>
        <taxon>Libellulidae</taxon>
        <taxon>Ladona</taxon>
    </lineage>
</organism>
<dbReference type="Proteomes" id="UP000792457">
    <property type="component" value="Unassembled WGS sequence"/>
</dbReference>
<comment type="caution">
    <text evidence="3">The sequence shown here is derived from an EMBL/GenBank/DDBJ whole genome shotgun (WGS) entry which is preliminary data.</text>
</comment>
<keyword evidence="2" id="KW-0812">Transmembrane</keyword>
<sequence>MYSSKSTRALPVNFLPFFDFLPFFFNLVGASSSFFNLSFDFPFFLGATSSSSSSCFSSSLIVFSSSSSTGSSCTVCFSLDILVTFLLNLLARIPSDGGLMNSSSSSSLGGEIGSSICFTLDNFLLLGTISSSSSLTSSLFFSSSTSDISGSDSSGVISSATSTS</sequence>
<reference evidence="3" key="2">
    <citation type="submission" date="2017-10" db="EMBL/GenBank/DDBJ databases">
        <title>Ladona fulva Genome sequencing and assembly.</title>
        <authorList>
            <person name="Murali S."/>
            <person name="Richards S."/>
            <person name="Bandaranaike D."/>
            <person name="Bellair M."/>
            <person name="Blankenburg K."/>
            <person name="Chao H."/>
            <person name="Dinh H."/>
            <person name="Doddapaneni H."/>
            <person name="Dugan-Rocha S."/>
            <person name="Elkadiri S."/>
            <person name="Gnanaolivu R."/>
            <person name="Hernandez B."/>
            <person name="Skinner E."/>
            <person name="Javaid M."/>
            <person name="Lee S."/>
            <person name="Li M."/>
            <person name="Ming W."/>
            <person name="Munidasa M."/>
            <person name="Muniz J."/>
            <person name="Nguyen L."/>
            <person name="Hughes D."/>
            <person name="Osuji N."/>
            <person name="Pu L.-L."/>
            <person name="Puazo M."/>
            <person name="Qu C."/>
            <person name="Quiroz J."/>
            <person name="Raj R."/>
            <person name="Weissenberger G."/>
            <person name="Xin Y."/>
            <person name="Zou X."/>
            <person name="Han Y."/>
            <person name="Worley K."/>
            <person name="Muzny D."/>
            <person name="Gibbs R."/>
        </authorList>
    </citation>
    <scope>NUCLEOTIDE SEQUENCE</scope>
    <source>
        <strain evidence="3">Sampled in the wild</strain>
    </source>
</reference>
<evidence type="ECO:0000313" key="4">
    <source>
        <dbReference type="Proteomes" id="UP000792457"/>
    </source>
</evidence>
<keyword evidence="4" id="KW-1185">Reference proteome</keyword>
<reference evidence="3" key="1">
    <citation type="submission" date="2013-04" db="EMBL/GenBank/DDBJ databases">
        <authorList>
            <person name="Qu J."/>
            <person name="Murali S.C."/>
            <person name="Bandaranaike D."/>
            <person name="Bellair M."/>
            <person name="Blankenburg K."/>
            <person name="Chao H."/>
            <person name="Dinh H."/>
            <person name="Doddapaneni H."/>
            <person name="Downs B."/>
            <person name="Dugan-Rocha S."/>
            <person name="Elkadiri S."/>
            <person name="Gnanaolivu R.D."/>
            <person name="Hernandez B."/>
            <person name="Javaid M."/>
            <person name="Jayaseelan J.C."/>
            <person name="Lee S."/>
            <person name="Li M."/>
            <person name="Ming W."/>
            <person name="Munidasa M."/>
            <person name="Muniz J."/>
            <person name="Nguyen L."/>
            <person name="Ongeri F."/>
            <person name="Osuji N."/>
            <person name="Pu L.-L."/>
            <person name="Puazo M."/>
            <person name="Qu C."/>
            <person name="Quiroz J."/>
            <person name="Raj R."/>
            <person name="Weissenberger G."/>
            <person name="Xin Y."/>
            <person name="Zou X."/>
            <person name="Han Y."/>
            <person name="Richards S."/>
            <person name="Worley K."/>
            <person name="Muzny D."/>
            <person name="Gibbs R."/>
        </authorList>
    </citation>
    <scope>NUCLEOTIDE SEQUENCE</scope>
    <source>
        <strain evidence="3">Sampled in the wild</strain>
    </source>
</reference>
<evidence type="ECO:0000313" key="3">
    <source>
        <dbReference type="EMBL" id="KAG8233711.1"/>
    </source>
</evidence>
<keyword evidence="2" id="KW-1133">Transmembrane helix</keyword>
<accession>A0A8K0KGS5</accession>